<dbReference type="Proteomes" id="UP000789831">
    <property type="component" value="Unassembled WGS sequence"/>
</dbReference>
<accession>A0A9N9F5K1</accession>
<sequence>MASVCIHQLEIVFVNKENNPQLFYDTGKKMPNFSLLYRMALEISRTQHSDRWTCDKIDCLFNALNTQAREKVSFVFRETWCRLPQPFKNIFKNLHMQILDQRKQSKNDFTILFDPRVEKIQFQNPETGLFDGGSSSSPGAICSIPDVSYSHINYDTNSSEYVIENVEKAYEIKFLYPIWFQRSEIGLFEDTIWSIPNGYEILINESNSQKK</sequence>
<protein>
    <submittedName>
        <fullName evidence="1">1047_t:CDS:1</fullName>
    </submittedName>
</protein>
<comment type="caution">
    <text evidence="1">The sequence shown here is derived from an EMBL/GenBank/DDBJ whole genome shotgun (WGS) entry which is preliminary data.</text>
</comment>
<keyword evidence="2" id="KW-1185">Reference proteome</keyword>
<dbReference type="AlphaFoldDB" id="A0A9N9F5K1"/>
<name>A0A9N9F5K1_9GLOM</name>
<evidence type="ECO:0000313" key="1">
    <source>
        <dbReference type="EMBL" id="CAG8510536.1"/>
    </source>
</evidence>
<organism evidence="1 2">
    <name type="scientific">Ambispora gerdemannii</name>
    <dbReference type="NCBI Taxonomy" id="144530"/>
    <lineage>
        <taxon>Eukaryota</taxon>
        <taxon>Fungi</taxon>
        <taxon>Fungi incertae sedis</taxon>
        <taxon>Mucoromycota</taxon>
        <taxon>Glomeromycotina</taxon>
        <taxon>Glomeromycetes</taxon>
        <taxon>Archaeosporales</taxon>
        <taxon>Ambisporaceae</taxon>
        <taxon>Ambispora</taxon>
    </lineage>
</organism>
<proteinExistence type="predicted"/>
<gene>
    <name evidence="1" type="ORF">AGERDE_LOCUS4718</name>
</gene>
<dbReference type="EMBL" id="CAJVPL010000568">
    <property type="protein sequence ID" value="CAG8510536.1"/>
    <property type="molecule type" value="Genomic_DNA"/>
</dbReference>
<reference evidence="1" key="1">
    <citation type="submission" date="2021-06" db="EMBL/GenBank/DDBJ databases">
        <authorList>
            <person name="Kallberg Y."/>
            <person name="Tangrot J."/>
            <person name="Rosling A."/>
        </authorList>
    </citation>
    <scope>NUCLEOTIDE SEQUENCE</scope>
    <source>
        <strain evidence="1">MT106</strain>
    </source>
</reference>
<evidence type="ECO:0000313" key="2">
    <source>
        <dbReference type="Proteomes" id="UP000789831"/>
    </source>
</evidence>